<sequence length="127" mass="14671">MSQLTDQNTRSQHGTQTYANIVGAGSSTLMLVIAREIPDTYWLKPYPIMTAPSLSVYLSNVADEIRTYFLVRYSSVKNMRDERKIIRKIEALKKYPLATTKDINLLNKQLMEARMQRIKKMINSLNN</sequence>
<proteinExistence type="predicted"/>
<dbReference type="Proteomes" id="UP000830198">
    <property type="component" value="Chromosome"/>
</dbReference>
<reference evidence="1 2" key="1">
    <citation type="submission" date="2022-04" db="EMBL/GenBank/DDBJ databases">
        <title>The arsenic-methylating capacity of Chitinophaga filiformis YT5 during chitin decomposition.</title>
        <authorList>
            <person name="Chen G."/>
            <person name="Liang Y."/>
        </authorList>
    </citation>
    <scope>NUCLEOTIDE SEQUENCE [LARGE SCALE GENOMIC DNA]</scope>
    <source>
        <strain evidence="1 2">YT5</strain>
    </source>
</reference>
<dbReference type="EMBL" id="CP095855">
    <property type="protein sequence ID" value="UPK69887.1"/>
    <property type="molecule type" value="Genomic_DNA"/>
</dbReference>
<keyword evidence="2" id="KW-1185">Reference proteome</keyword>
<dbReference type="RefSeq" id="WP_247812146.1">
    <property type="nucleotide sequence ID" value="NZ_CP095855.1"/>
</dbReference>
<evidence type="ECO:0000313" key="2">
    <source>
        <dbReference type="Proteomes" id="UP000830198"/>
    </source>
</evidence>
<organism evidence="1 2">
    <name type="scientific">Chitinophaga filiformis</name>
    <name type="common">Myxococcus filiformis</name>
    <name type="synonym">Flexibacter filiformis</name>
    <dbReference type="NCBI Taxonomy" id="104663"/>
    <lineage>
        <taxon>Bacteria</taxon>
        <taxon>Pseudomonadati</taxon>
        <taxon>Bacteroidota</taxon>
        <taxon>Chitinophagia</taxon>
        <taxon>Chitinophagales</taxon>
        <taxon>Chitinophagaceae</taxon>
        <taxon>Chitinophaga</taxon>
    </lineage>
</organism>
<protein>
    <submittedName>
        <fullName evidence="1">Uncharacterized protein</fullName>
    </submittedName>
</protein>
<evidence type="ECO:0000313" key="1">
    <source>
        <dbReference type="EMBL" id="UPK69887.1"/>
    </source>
</evidence>
<name>A0ABY4I222_CHIFI</name>
<accession>A0ABY4I222</accession>
<gene>
    <name evidence="1" type="ORF">MYF79_01110</name>
</gene>